<name>A0ABW6C2J1_9BACT</name>
<protein>
    <submittedName>
        <fullName evidence="4">PA14 domain-containing protein</fullName>
    </submittedName>
</protein>
<proteinExistence type="predicted"/>
<dbReference type="Pfam" id="PF22352">
    <property type="entry name" value="K319L-like_PKD"/>
    <property type="match status" value="1"/>
</dbReference>
<dbReference type="RefSeq" id="WP_377492670.1">
    <property type="nucleotide sequence ID" value="NZ_JBHUOX010000096.1"/>
</dbReference>
<dbReference type="InterPro" id="IPR037524">
    <property type="entry name" value="PA14/GLEYA"/>
</dbReference>
<feature type="domain" description="PA14" evidence="3">
    <location>
        <begin position="1"/>
        <end position="140"/>
    </location>
</feature>
<reference evidence="5" key="1">
    <citation type="journal article" date="2019" name="Int. J. Syst. Evol. Microbiol.">
        <title>The Global Catalogue of Microorganisms (GCM) 10K type strain sequencing project: providing services to taxonomists for standard genome sequencing and annotation.</title>
        <authorList>
            <consortium name="The Broad Institute Genomics Platform"/>
            <consortium name="The Broad Institute Genome Sequencing Center for Infectious Disease"/>
            <person name="Wu L."/>
            <person name="Ma J."/>
        </authorList>
    </citation>
    <scope>NUCLEOTIDE SEQUENCE [LARGE SCALE GENOMIC DNA]</scope>
    <source>
        <strain evidence="5">KCTC 23984</strain>
    </source>
</reference>
<feature type="compositionally biased region" description="Polar residues" evidence="2">
    <location>
        <begin position="144"/>
        <end position="153"/>
    </location>
</feature>
<dbReference type="Gene3D" id="2.60.40.10">
    <property type="entry name" value="Immunoglobulins"/>
    <property type="match status" value="1"/>
</dbReference>
<dbReference type="PROSITE" id="PS51820">
    <property type="entry name" value="PA14"/>
    <property type="match status" value="1"/>
</dbReference>
<evidence type="ECO:0000313" key="5">
    <source>
        <dbReference type="Proteomes" id="UP001597641"/>
    </source>
</evidence>
<dbReference type="Pfam" id="PF07691">
    <property type="entry name" value="PA14"/>
    <property type="match status" value="1"/>
</dbReference>
<dbReference type="EMBL" id="JBHUOX010000096">
    <property type="protein sequence ID" value="MFD3004066.1"/>
    <property type="molecule type" value="Genomic_DNA"/>
</dbReference>
<dbReference type="PANTHER" id="PTHR46769">
    <property type="entry name" value="POLYCYSTIC KIDNEY AND HEPATIC DISEASE 1 (AUTOSOMAL RECESSIVE)-LIKE 1"/>
    <property type="match status" value="1"/>
</dbReference>
<gene>
    <name evidence="4" type="ORF">ACFS7Z_27190</name>
</gene>
<keyword evidence="5" id="KW-1185">Reference proteome</keyword>
<dbReference type="InterPro" id="IPR013783">
    <property type="entry name" value="Ig-like_fold"/>
</dbReference>
<dbReference type="Proteomes" id="UP001597641">
    <property type="component" value="Unassembled WGS sequence"/>
</dbReference>
<dbReference type="InterPro" id="IPR035986">
    <property type="entry name" value="PKD_dom_sf"/>
</dbReference>
<dbReference type="InterPro" id="IPR052387">
    <property type="entry name" value="Fibrocystin"/>
</dbReference>
<organism evidence="4 5">
    <name type="scientific">Pontibacter toksunensis</name>
    <dbReference type="NCBI Taxonomy" id="1332631"/>
    <lineage>
        <taxon>Bacteria</taxon>
        <taxon>Pseudomonadati</taxon>
        <taxon>Bacteroidota</taxon>
        <taxon>Cytophagia</taxon>
        <taxon>Cytophagales</taxon>
        <taxon>Hymenobacteraceae</taxon>
        <taxon>Pontibacter</taxon>
    </lineage>
</organism>
<accession>A0ABW6C2J1</accession>
<evidence type="ECO:0000256" key="1">
    <source>
        <dbReference type="ARBA" id="ARBA00022729"/>
    </source>
</evidence>
<dbReference type="SUPFAM" id="SSF56988">
    <property type="entry name" value="Anthrax protective antigen"/>
    <property type="match status" value="1"/>
</dbReference>
<evidence type="ECO:0000259" key="3">
    <source>
        <dbReference type="PROSITE" id="PS51820"/>
    </source>
</evidence>
<dbReference type="CDD" id="cd00146">
    <property type="entry name" value="PKD"/>
    <property type="match status" value="1"/>
</dbReference>
<dbReference type="SMART" id="SM00089">
    <property type="entry name" value="PKD"/>
    <property type="match status" value="1"/>
</dbReference>
<feature type="non-terminal residue" evidence="4">
    <location>
        <position position="1"/>
    </location>
</feature>
<dbReference type="InterPro" id="IPR011658">
    <property type="entry name" value="PA14_dom"/>
</dbReference>
<dbReference type="SMART" id="SM00758">
    <property type="entry name" value="PA14"/>
    <property type="match status" value="1"/>
</dbReference>
<dbReference type="InterPro" id="IPR022409">
    <property type="entry name" value="PKD/Chitinase_dom"/>
</dbReference>
<dbReference type="PANTHER" id="PTHR46769:SF2">
    <property type="entry name" value="FIBROCYSTIN-L ISOFORM 2 PRECURSOR-RELATED"/>
    <property type="match status" value="1"/>
</dbReference>
<keyword evidence="1" id="KW-0732">Signal</keyword>
<comment type="caution">
    <text evidence="4">The sequence shown here is derived from an EMBL/GenBank/DDBJ whole genome shotgun (WGS) entry which is preliminary data.</text>
</comment>
<feature type="non-terminal residue" evidence="4">
    <location>
        <position position="302"/>
    </location>
</feature>
<feature type="region of interest" description="Disordered" evidence="2">
    <location>
        <begin position="133"/>
        <end position="178"/>
    </location>
</feature>
<dbReference type="SUPFAM" id="SSF49299">
    <property type="entry name" value="PKD domain"/>
    <property type="match status" value="1"/>
</dbReference>
<evidence type="ECO:0000256" key="2">
    <source>
        <dbReference type="SAM" id="MobiDB-lite"/>
    </source>
</evidence>
<evidence type="ECO:0000313" key="4">
    <source>
        <dbReference type="EMBL" id="MFD3004066.1"/>
    </source>
</evidence>
<dbReference type="Gene3D" id="2.60.120.1560">
    <property type="match status" value="1"/>
</dbReference>
<sequence length="302" mass="31066">SGGSVSDIPLGSAPSSTSQLSLFEAPSGLGSNYGARVRGYICVPQTGNYTFFIASDDNSELWLSTTDSPSGKVKIASVTGWTSSRQWNKYASQKSTAVRLEAGKRYYIEALHKQSWGGDNLAVAWQLPDGKTEAPIPGSRLSPAGTTTSNQPPVASAGPDKSITLPTNSVQLSGSGTDSDGTISGYSWSQVSGPSTATFSSKTVASPTVGSLLEGTYVFRLTVQDNGGLTASDDATVTVQPATTTACTASGTILREHWANVSGGSVSDIPLGSAPSSTSQLSLFEAPSGLGSNYGARVRGYI</sequence>